<dbReference type="Gene3D" id="1.10.630.10">
    <property type="entry name" value="Cytochrome P450"/>
    <property type="match status" value="1"/>
</dbReference>
<keyword evidence="7" id="KW-0503">Monooxygenase</keyword>
<dbReference type="SUPFAM" id="SSF48264">
    <property type="entry name" value="Cytochrome P450"/>
    <property type="match status" value="1"/>
</dbReference>
<evidence type="ECO:0000256" key="4">
    <source>
        <dbReference type="ARBA" id="ARBA00023002"/>
    </source>
</evidence>
<keyword evidence="9" id="KW-1185">Reference proteome</keyword>
<sequence>MRKYPNADLIRLFALGNSELILVNSLRAFREVTFTHEFAFAKPTFLKRLVGEMVGDGLFFAEGEGHRQQRKLLAGPFLTSNVKSLLPIFEMKADGLCSALAAITGDSRRGIVEISSLISKTTFDIISLAILGLKPENDSLTSELAESYHTVFSSTPLSRIMLLLSSWIPIRKLLPIRTNRDYVYANGKIQHVLKSHVRRRIHEIRSAQQEDSPDRTNDLLTLMIKEQLKRRDECIEDEIVDHYMRLILRLGQETVGTALIWAFHALANHPDIQNRLRQEINTLCCERGGRLKYTEICSLDFLDCFVKEVLRCYPPSVCSMREAVKPVSICGQLIPAGTTVLMFPVVPQSNSTVWGPDPDKFDPDRWKALPSTARVGYAFQAFNTGPRTCLGKAFALLEIKVLIIKLVKAWNFCPVPKPVAVQKIGLLYKPANGLELRVQPAL</sequence>
<evidence type="ECO:0000256" key="5">
    <source>
        <dbReference type="ARBA" id="ARBA00023004"/>
    </source>
</evidence>
<dbReference type="PANTHER" id="PTHR24305">
    <property type="entry name" value="CYTOCHROME P450"/>
    <property type="match status" value="1"/>
</dbReference>
<dbReference type="STRING" id="1447875.A0A2B7WKF5"/>
<dbReference type="InterPro" id="IPR001128">
    <property type="entry name" value="Cyt_P450"/>
</dbReference>
<reference evidence="8 9" key="1">
    <citation type="submission" date="2017-10" db="EMBL/GenBank/DDBJ databases">
        <title>Comparative genomics in systemic dimorphic fungi from Ajellomycetaceae.</title>
        <authorList>
            <person name="Munoz J.F."/>
            <person name="Mcewen J.G."/>
            <person name="Clay O.K."/>
            <person name="Cuomo C.A."/>
        </authorList>
    </citation>
    <scope>NUCLEOTIDE SEQUENCE [LARGE SCALE GENOMIC DNA]</scope>
    <source>
        <strain evidence="8 9">UAMH5409</strain>
    </source>
</reference>
<keyword evidence="5 6" id="KW-0408">Iron</keyword>
<evidence type="ECO:0000256" key="3">
    <source>
        <dbReference type="ARBA" id="ARBA00022723"/>
    </source>
</evidence>
<gene>
    <name evidence="8" type="ORF">AJ79_08405</name>
</gene>
<dbReference type="Pfam" id="PF00067">
    <property type="entry name" value="p450"/>
    <property type="match status" value="1"/>
</dbReference>
<dbReference type="EMBL" id="PDNB01000196">
    <property type="protein sequence ID" value="PGG99853.1"/>
    <property type="molecule type" value="Genomic_DNA"/>
</dbReference>
<dbReference type="PROSITE" id="PS00086">
    <property type="entry name" value="CYTOCHROME_P450"/>
    <property type="match status" value="1"/>
</dbReference>
<dbReference type="Proteomes" id="UP000223968">
    <property type="component" value="Unassembled WGS sequence"/>
</dbReference>
<keyword evidence="6 7" id="KW-0349">Heme</keyword>
<evidence type="ECO:0000256" key="1">
    <source>
        <dbReference type="ARBA" id="ARBA00001971"/>
    </source>
</evidence>
<dbReference type="GO" id="GO:0005506">
    <property type="term" value="F:iron ion binding"/>
    <property type="evidence" value="ECO:0007669"/>
    <property type="project" value="InterPro"/>
</dbReference>
<keyword evidence="3 6" id="KW-0479">Metal-binding</keyword>
<dbReference type="InterPro" id="IPR017972">
    <property type="entry name" value="Cyt_P450_CS"/>
</dbReference>
<comment type="cofactor">
    <cofactor evidence="1 6">
        <name>heme</name>
        <dbReference type="ChEBI" id="CHEBI:30413"/>
    </cofactor>
</comment>
<comment type="caution">
    <text evidence="8">The sequence shown here is derived from an EMBL/GenBank/DDBJ whole genome shotgun (WGS) entry which is preliminary data.</text>
</comment>
<dbReference type="PRINTS" id="PR00465">
    <property type="entry name" value="EP450IV"/>
</dbReference>
<dbReference type="OrthoDB" id="1470350at2759"/>
<dbReference type="GO" id="GO:0004497">
    <property type="term" value="F:monooxygenase activity"/>
    <property type="evidence" value="ECO:0007669"/>
    <property type="project" value="UniProtKB-KW"/>
</dbReference>
<dbReference type="InterPro" id="IPR002403">
    <property type="entry name" value="Cyt_P450_E_grp-IV"/>
</dbReference>
<dbReference type="PRINTS" id="PR00385">
    <property type="entry name" value="P450"/>
</dbReference>
<evidence type="ECO:0008006" key="10">
    <source>
        <dbReference type="Google" id="ProtNLM"/>
    </source>
</evidence>
<dbReference type="InterPro" id="IPR036396">
    <property type="entry name" value="Cyt_P450_sf"/>
</dbReference>
<evidence type="ECO:0000256" key="6">
    <source>
        <dbReference type="PIRSR" id="PIRSR602403-1"/>
    </source>
</evidence>
<protein>
    <recommendedName>
        <fullName evidence="10">Cytochrome P450 monooxygenase</fullName>
    </recommendedName>
</protein>
<evidence type="ECO:0000256" key="2">
    <source>
        <dbReference type="ARBA" id="ARBA00010617"/>
    </source>
</evidence>
<comment type="similarity">
    <text evidence="2 7">Belongs to the cytochrome P450 family.</text>
</comment>
<evidence type="ECO:0000256" key="7">
    <source>
        <dbReference type="RuleBase" id="RU000461"/>
    </source>
</evidence>
<keyword evidence="4 7" id="KW-0560">Oxidoreductase</keyword>
<dbReference type="InterPro" id="IPR050121">
    <property type="entry name" value="Cytochrome_P450_monoxygenase"/>
</dbReference>
<feature type="binding site" description="axial binding residue" evidence="6">
    <location>
        <position position="389"/>
    </location>
    <ligand>
        <name>heme</name>
        <dbReference type="ChEBI" id="CHEBI:30413"/>
    </ligand>
    <ligandPart>
        <name>Fe</name>
        <dbReference type="ChEBI" id="CHEBI:18248"/>
    </ligandPart>
</feature>
<evidence type="ECO:0000313" key="8">
    <source>
        <dbReference type="EMBL" id="PGG99853.1"/>
    </source>
</evidence>
<accession>A0A2B7WKF5</accession>
<dbReference type="AlphaFoldDB" id="A0A2B7WKF5"/>
<dbReference type="GO" id="GO:0016705">
    <property type="term" value="F:oxidoreductase activity, acting on paired donors, with incorporation or reduction of molecular oxygen"/>
    <property type="evidence" value="ECO:0007669"/>
    <property type="project" value="InterPro"/>
</dbReference>
<organism evidence="8 9">
    <name type="scientific">Helicocarpus griseus UAMH5409</name>
    <dbReference type="NCBI Taxonomy" id="1447875"/>
    <lineage>
        <taxon>Eukaryota</taxon>
        <taxon>Fungi</taxon>
        <taxon>Dikarya</taxon>
        <taxon>Ascomycota</taxon>
        <taxon>Pezizomycotina</taxon>
        <taxon>Eurotiomycetes</taxon>
        <taxon>Eurotiomycetidae</taxon>
        <taxon>Onygenales</taxon>
        <taxon>Ajellomycetaceae</taxon>
        <taxon>Helicocarpus</taxon>
    </lineage>
</organism>
<evidence type="ECO:0000313" key="9">
    <source>
        <dbReference type="Proteomes" id="UP000223968"/>
    </source>
</evidence>
<dbReference type="PANTHER" id="PTHR24305:SF166">
    <property type="entry name" value="CYTOCHROME P450 12A4, MITOCHONDRIAL-RELATED"/>
    <property type="match status" value="1"/>
</dbReference>
<proteinExistence type="inferred from homology"/>
<dbReference type="GO" id="GO:0020037">
    <property type="term" value="F:heme binding"/>
    <property type="evidence" value="ECO:0007669"/>
    <property type="project" value="InterPro"/>
</dbReference>
<name>A0A2B7WKF5_9EURO</name>